<comment type="caution">
    <text evidence="1">The sequence shown here is derived from an EMBL/GenBank/DDBJ whole genome shotgun (WGS) entry which is preliminary data.</text>
</comment>
<name>A0ABP6PW70_9ACTN</name>
<dbReference type="Proteomes" id="UP001501237">
    <property type="component" value="Unassembled WGS sequence"/>
</dbReference>
<sequence length="102" mass="11730">MPVREKFVRAGDWRTLETFWNVTTTAWFRDPAGAEVKIRYSGWWFGADRQRQQLDGSAVRRLTISRWSLFTARLQIRVDGDTAVIYVVEPGNVANLPPGISF</sequence>
<protein>
    <submittedName>
        <fullName evidence="1">Uncharacterized protein</fullName>
    </submittedName>
</protein>
<proteinExistence type="predicted"/>
<gene>
    <name evidence="1" type="ORF">GCM10010468_02100</name>
</gene>
<reference evidence="2" key="1">
    <citation type="journal article" date="2019" name="Int. J. Syst. Evol. Microbiol.">
        <title>The Global Catalogue of Microorganisms (GCM) 10K type strain sequencing project: providing services to taxonomists for standard genome sequencing and annotation.</title>
        <authorList>
            <consortium name="The Broad Institute Genomics Platform"/>
            <consortium name="The Broad Institute Genome Sequencing Center for Infectious Disease"/>
            <person name="Wu L."/>
            <person name="Ma J."/>
        </authorList>
    </citation>
    <scope>NUCLEOTIDE SEQUENCE [LARGE SCALE GENOMIC DNA]</scope>
    <source>
        <strain evidence="2">JCM 9377</strain>
    </source>
</reference>
<organism evidence="1 2">
    <name type="scientific">Actinocorallia longicatena</name>
    <dbReference type="NCBI Taxonomy" id="111803"/>
    <lineage>
        <taxon>Bacteria</taxon>
        <taxon>Bacillati</taxon>
        <taxon>Actinomycetota</taxon>
        <taxon>Actinomycetes</taxon>
        <taxon>Streptosporangiales</taxon>
        <taxon>Thermomonosporaceae</taxon>
        <taxon>Actinocorallia</taxon>
    </lineage>
</organism>
<accession>A0ABP6PW70</accession>
<dbReference type="EMBL" id="BAAAUV010000001">
    <property type="protein sequence ID" value="GAA3193017.1"/>
    <property type="molecule type" value="Genomic_DNA"/>
</dbReference>
<evidence type="ECO:0000313" key="1">
    <source>
        <dbReference type="EMBL" id="GAA3193017.1"/>
    </source>
</evidence>
<evidence type="ECO:0000313" key="2">
    <source>
        <dbReference type="Proteomes" id="UP001501237"/>
    </source>
</evidence>
<keyword evidence="2" id="KW-1185">Reference proteome</keyword>